<keyword evidence="5" id="KW-1185">Reference proteome</keyword>
<dbReference type="InterPro" id="IPR002130">
    <property type="entry name" value="Cyclophilin-type_PPIase_dom"/>
</dbReference>
<name>A0A9K3L2F9_9STRA</name>
<dbReference type="GO" id="GO:0003755">
    <property type="term" value="F:peptidyl-prolyl cis-trans isomerase activity"/>
    <property type="evidence" value="ECO:0007669"/>
    <property type="project" value="InterPro"/>
</dbReference>
<evidence type="ECO:0000313" key="5">
    <source>
        <dbReference type="Proteomes" id="UP000693970"/>
    </source>
</evidence>
<sequence>MNMSYRLRVYSLLLLALAAPIAGWISVSQQFMRGIACPLSSTTTACPKKSRISFPSRTAATALSLHQRRDILEPFFKMPFLASGAVVSLSFLQPTSPALAAYIDPATDPPTITKRVYLDVSFDNAKGEATSGRIIVGLFGDAMPKTVDNFVALCASNAYSGTSFYRVISDFSIQGGAIGDATGRTGKSSLENGKGFEPDNYNIKHTKMGLISMVKGLDGVVDSRFFINCSDNGGWGDDRYAAFGIVEKGLDLVKQIELVPVQPPKNAPKSPVKIVASGVSPVRHDGRPTEKIHRTTAIYPDSGCHVWNDNTAEDQHRSKFRITMGLFDGFNASKDGNDRKDSKESSSTLQQNLSIIQEKIPFFDGIQLTPKAREFVDSWTSSHLVTLAACSAASFVLGAAIGKRTSTNMTFQRIVSANSLQDCHIGPQSVKLKGRVVSVSDGDTFRFYHRPTWFHSSTPDTDTKLSDQTLPIRICTIDTPEVAKFGKPSQPFGEDAKTLLEKNILNRTVSVQILQRDQYGRAVANVSKRTWYGGNKYMDELMLKSGLAEVYQGGGAVYGPKGKEYYLKLEETARNKKLGMWGQANRESASDFKARMKVSTQ</sequence>
<comment type="caution">
    <text evidence="4">The sequence shown here is derived from an EMBL/GenBank/DDBJ whole genome shotgun (WGS) entry which is preliminary data.</text>
</comment>
<dbReference type="Pfam" id="PF00565">
    <property type="entry name" value="SNase"/>
    <property type="match status" value="1"/>
</dbReference>
<dbReference type="PROSITE" id="PS50830">
    <property type="entry name" value="TNASE_3"/>
    <property type="match status" value="1"/>
</dbReference>
<dbReference type="GO" id="GO:0016018">
    <property type="term" value="F:cyclosporin A binding"/>
    <property type="evidence" value="ECO:0007669"/>
    <property type="project" value="TreeGrafter"/>
</dbReference>
<dbReference type="GO" id="GO:0005737">
    <property type="term" value="C:cytoplasm"/>
    <property type="evidence" value="ECO:0007669"/>
    <property type="project" value="TreeGrafter"/>
</dbReference>
<dbReference type="EMBL" id="JAGRRH010000016">
    <property type="protein sequence ID" value="KAG7354187.1"/>
    <property type="molecule type" value="Genomic_DNA"/>
</dbReference>
<evidence type="ECO:0000256" key="1">
    <source>
        <dbReference type="SAM" id="SignalP"/>
    </source>
</evidence>
<organism evidence="4 5">
    <name type="scientific">Nitzschia inconspicua</name>
    <dbReference type="NCBI Taxonomy" id="303405"/>
    <lineage>
        <taxon>Eukaryota</taxon>
        <taxon>Sar</taxon>
        <taxon>Stramenopiles</taxon>
        <taxon>Ochrophyta</taxon>
        <taxon>Bacillariophyta</taxon>
        <taxon>Bacillariophyceae</taxon>
        <taxon>Bacillariophycidae</taxon>
        <taxon>Bacillariales</taxon>
        <taxon>Bacillariaceae</taxon>
        <taxon>Nitzschia</taxon>
    </lineage>
</organism>
<evidence type="ECO:0000313" key="4">
    <source>
        <dbReference type="EMBL" id="KAG7354187.1"/>
    </source>
</evidence>
<evidence type="ECO:0000259" key="3">
    <source>
        <dbReference type="PROSITE" id="PS50830"/>
    </source>
</evidence>
<reference evidence="4" key="1">
    <citation type="journal article" date="2021" name="Sci. Rep.">
        <title>Diploid genomic architecture of Nitzschia inconspicua, an elite biomass production diatom.</title>
        <authorList>
            <person name="Oliver A."/>
            <person name="Podell S."/>
            <person name="Pinowska A."/>
            <person name="Traller J.C."/>
            <person name="Smith S.R."/>
            <person name="McClure R."/>
            <person name="Beliaev A."/>
            <person name="Bohutskyi P."/>
            <person name="Hill E.A."/>
            <person name="Rabines A."/>
            <person name="Zheng H."/>
            <person name="Allen L.Z."/>
            <person name="Kuo A."/>
            <person name="Grigoriev I.V."/>
            <person name="Allen A.E."/>
            <person name="Hazlebeck D."/>
            <person name="Allen E.E."/>
        </authorList>
    </citation>
    <scope>NUCLEOTIDE SEQUENCE</scope>
    <source>
        <strain evidence="4">Hildebrandi</strain>
    </source>
</reference>
<evidence type="ECO:0000259" key="2">
    <source>
        <dbReference type="PROSITE" id="PS50072"/>
    </source>
</evidence>
<dbReference type="PROSITE" id="PS50072">
    <property type="entry name" value="CSA_PPIASE_2"/>
    <property type="match status" value="1"/>
</dbReference>
<gene>
    <name evidence="4" type="ORF">IV203_003543</name>
</gene>
<feature type="chain" id="PRO_5039898261" evidence="1">
    <location>
        <begin position="24"/>
        <end position="601"/>
    </location>
</feature>
<proteinExistence type="predicted"/>
<dbReference type="AlphaFoldDB" id="A0A9K3L2F9"/>
<keyword evidence="1" id="KW-0732">Signal</keyword>
<reference evidence="4" key="2">
    <citation type="submission" date="2021-04" db="EMBL/GenBank/DDBJ databases">
        <authorList>
            <person name="Podell S."/>
        </authorList>
    </citation>
    <scope>NUCLEOTIDE SEQUENCE</scope>
    <source>
        <strain evidence="4">Hildebrandi</strain>
    </source>
</reference>
<dbReference type="SMART" id="SM00318">
    <property type="entry name" value="SNc"/>
    <property type="match status" value="1"/>
</dbReference>
<feature type="domain" description="TNase-like" evidence="3">
    <location>
        <begin position="430"/>
        <end position="583"/>
    </location>
</feature>
<accession>A0A9K3L2F9</accession>
<dbReference type="OrthoDB" id="430293at2759"/>
<feature type="signal peptide" evidence="1">
    <location>
        <begin position="1"/>
        <end position="23"/>
    </location>
</feature>
<keyword evidence="4" id="KW-0413">Isomerase</keyword>
<dbReference type="Pfam" id="PF00160">
    <property type="entry name" value="Pro_isomerase"/>
    <property type="match status" value="1"/>
</dbReference>
<protein>
    <submittedName>
        <fullName evidence="4">Peptidyl-prolyl cis-trans isomerase</fullName>
    </submittedName>
</protein>
<dbReference type="InterPro" id="IPR016071">
    <property type="entry name" value="Staphylococal_nuclease_OB-fold"/>
</dbReference>
<dbReference type="Proteomes" id="UP000693970">
    <property type="component" value="Unassembled WGS sequence"/>
</dbReference>
<dbReference type="PANTHER" id="PTHR11071:SF561">
    <property type="entry name" value="PEPTIDYL-PROLYL CIS-TRANS ISOMERASE D-RELATED"/>
    <property type="match status" value="1"/>
</dbReference>
<dbReference type="PANTHER" id="PTHR11071">
    <property type="entry name" value="PEPTIDYL-PROLYL CIS-TRANS ISOMERASE"/>
    <property type="match status" value="1"/>
</dbReference>
<feature type="domain" description="PPIase cyclophilin-type" evidence="2">
    <location>
        <begin position="121"/>
        <end position="279"/>
    </location>
</feature>
<dbReference type="GO" id="GO:0006457">
    <property type="term" value="P:protein folding"/>
    <property type="evidence" value="ECO:0007669"/>
    <property type="project" value="TreeGrafter"/>
</dbReference>